<reference evidence="4 5" key="1">
    <citation type="journal article" date="2018" name="ACS Chem. Biol.">
        <title>Ketoreductase domain dysfunction expands chemodiversity: malyngamide biosynthesis in the cyanobacterium Okeania hirsuta.</title>
        <authorList>
            <person name="Moss N.A."/>
            <person name="Leao T."/>
            <person name="Rankin M."/>
            <person name="McCullough T.M."/>
            <person name="Qu P."/>
            <person name="Korobeynikov A."/>
            <person name="Smith J.L."/>
            <person name="Gerwick L."/>
            <person name="Gerwick W.H."/>
        </authorList>
    </citation>
    <scope>NUCLEOTIDE SEQUENCE [LARGE SCALE GENOMIC DNA]</scope>
    <source>
        <strain evidence="4 5">PAB10Feb10-1</strain>
    </source>
</reference>
<dbReference type="InterPro" id="IPR018253">
    <property type="entry name" value="DnaJ_domain_CS"/>
</dbReference>
<dbReference type="PRINTS" id="PR00625">
    <property type="entry name" value="JDOMAIN"/>
</dbReference>
<dbReference type="AlphaFoldDB" id="A0A3N6PPA2"/>
<evidence type="ECO:0000313" key="5">
    <source>
        <dbReference type="Proteomes" id="UP000269154"/>
    </source>
</evidence>
<sequence length="157" mass="18010">MSKYTPLGVSYYSLLGLHPKASNQEIRRAYRELSKRYHPDTTDMPKAIATVKFQQINEAYATLVNSEKRLEYDQKIRRLYVDDLSQRVNFNYRNSSAYLDPQDRPLSAGELFALLIIGITLISCLLIAITIGLIRPEVTIQPIEPPGNQFIEIKYSL</sequence>
<feature type="domain" description="J" evidence="3">
    <location>
        <begin position="10"/>
        <end position="76"/>
    </location>
</feature>
<dbReference type="InterPro" id="IPR001623">
    <property type="entry name" value="DnaJ_domain"/>
</dbReference>
<dbReference type="RefSeq" id="WP_124145554.1">
    <property type="nucleotide sequence ID" value="NZ_CAWOKI010000098.1"/>
</dbReference>
<dbReference type="PROSITE" id="PS50076">
    <property type="entry name" value="DNAJ_2"/>
    <property type="match status" value="1"/>
</dbReference>
<evidence type="ECO:0000256" key="1">
    <source>
        <dbReference type="ARBA" id="ARBA00023186"/>
    </source>
</evidence>
<dbReference type="PANTHER" id="PTHR44145">
    <property type="entry name" value="DNAJ HOMOLOG SUBFAMILY A MEMBER 3, MITOCHONDRIAL"/>
    <property type="match status" value="1"/>
</dbReference>
<dbReference type="CDD" id="cd06257">
    <property type="entry name" value="DnaJ"/>
    <property type="match status" value="1"/>
</dbReference>
<dbReference type="SMART" id="SM00271">
    <property type="entry name" value="DnaJ"/>
    <property type="match status" value="1"/>
</dbReference>
<dbReference type="InterPro" id="IPR051938">
    <property type="entry name" value="Apopto_cytoskel_mod"/>
</dbReference>
<protein>
    <submittedName>
        <fullName evidence="4">J domain-containing protein</fullName>
    </submittedName>
</protein>
<dbReference type="PANTHER" id="PTHR44145:SF3">
    <property type="entry name" value="DNAJ HOMOLOG SUBFAMILY A MEMBER 3, MITOCHONDRIAL"/>
    <property type="match status" value="1"/>
</dbReference>
<feature type="transmembrane region" description="Helical" evidence="2">
    <location>
        <begin position="111"/>
        <end position="134"/>
    </location>
</feature>
<keyword evidence="2" id="KW-0812">Transmembrane</keyword>
<dbReference type="EMBL" id="RCBY01000039">
    <property type="protein sequence ID" value="RQH46684.1"/>
    <property type="molecule type" value="Genomic_DNA"/>
</dbReference>
<dbReference type="OrthoDB" id="9779889at2"/>
<comment type="caution">
    <text evidence="4">The sequence shown here is derived from an EMBL/GenBank/DDBJ whole genome shotgun (WGS) entry which is preliminary data.</text>
</comment>
<keyword evidence="1" id="KW-0143">Chaperone</keyword>
<gene>
    <name evidence="4" type="ORF">D5R40_09550</name>
</gene>
<proteinExistence type="predicted"/>
<dbReference type="Proteomes" id="UP000269154">
    <property type="component" value="Unassembled WGS sequence"/>
</dbReference>
<organism evidence="4 5">
    <name type="scientific">Okeania hirsuta</name>
    <dbReference type="NCBI Taxonomy" id="1458930"/>
    <lineage>
        <taxon>Bacteria</taxon>
        <taxon>Bacillati</taxon>
        <taxon>Cyanobacteriota</taxon>
        <taxon>Cyanophyceae</taxon>
        <taxon>Oscillatoriophycideae</taxon>
        <taxon>Oscillatoriales</taxon>
        <taxon>Microcoleaceae</taxon>
        <taxon>Okeania</taxon>
    </lineage>
</organism>
<accession>A0A3N6PPA2</accession>
<name>A0A3N6PPA2_9CYAN</name>
<dbReference type="Gene3D" id="1.10.287.110">
    <property type="entry name" value="DnaJ domain"/>
    <property type="match status" value="1"/>
</dbReference>
<dbReference type="Pfam" id="PF00226">
    <property type="entry name" value="DnaJ"/>
    <property type="match status" value="1"/>
</dbReference>
<dbReference type="InterPro" id="IPR036869">
    <property type="entry name" value="J_dom_sf"/>
</dbReference>
<dbReference type="PROSITE" id="PS00636">
    <property type="entry name" value="DNAJ_1"/>
    <property type="match status" value="1"/>
</dbReference>
<evidence type="ECO:0000259" key="3">
    <source>
        <dbReference type="PROSITE" id="PS50076"/>
    </source>
</evidence>
<keyword evidence="2" id="KW-0472">Membrane</keyword>
<evidence type="ECO:0000313" key="4">
    <source>
        <dbReference type="EMBL" id="RQH46684.1"/>
    </source>
</evidence>
<keyword evidence="5" id="KW-1185">Reference proteome</keyword>
<evidence type="ECO:0000256" key="2">
    <source>
        <dbReference type="SAM" id="Phobius"/>
    </source>
</evidence>
<keyword evidence="2" id="KW-1133">Transmembrane helix</keyword>
<dbReference type="SUPFAM" id="SSF46565">
    <property type="entry name" value="Chaperone J-domain"/>
    <property type="match status" value="1"/>
</dbReference>